<reference evidence="3" key="2">
    <citation type="journal article" date="2022" name="Microbiol. Resour. Announc.">
        <title>Metagenome Sequencing to Explore Phylogenomics of Terrestrial Cyanobacteria.</title>
        <authorList>
            <person name="Ward R.D."/>
            <person name="Stajich J.E."/>
            <person name="Johansen J.R."/>
            <person name="Huntemann M."/>
            <person name="Clum A."/>
            <person name="Foster B."/>
            <person name="Foster B."/>
            <person name="Roux S."/>
            <person name="Palaniappan K."/>
            <person name="Varghese N."/>
            <person name="Mukherjee S."/>
            <person name="Reddy T.B.K."/>
            <person name="Daum C."/>
            <person name="Copeland A."/>
            <person name="Chen I.A."/>
            <person name="Ivanova N.N."/>
            <person name="Kyrpides N.C."/>
            <person name="Shapiro N."/>
            <person name="Eloe-Fadrosh E.A."/>
            <person name="Pietrasiak N."/>
        </authorList>
    </citation>
    <scope>NUCLEOTIDE SEQUENCE</scope>
    <source>
        <strain evidence="3">HA4357-MV3</strain>
    </source>
</reference>
<evidence type="ECO:0000256" key="2">
    <source>
        <dbReference type="SAM" id="SignalP"/>
    </source>
</evidence>
<evidence type="ECO:0000313" key="3">
    <source>
        <dbReference type="EMBL" id="MBW4433463.1"/>
    </source>
</evidence>
<accession>A0A9E3H9V0</accession>
<evidence type="ECO:0000313" key="4">
    <source>
        <dbReference type="Proteomes" id="UP000813215"/>
    </source>
</evidence>
<keyword evidence="2" id="KW-0732">Signal</keyword>
<name>A0A9E3H9V0_9NOST</name>
<comment type="caution">
    <text evidence="3">The sequence shown here is derived from an EMBL/GenBank/DDBJ whole genome shotgun (WGS) entry which is preliminary data.</text>
</comment>
<feature type="chain" id="PRO_5039440764" evidence="2">
    <location>
        <begin position="22"/>
        <end position="101"/>
    </location>
</feature>
<dbReference type="Proteomes" id="UP000813215">
    <property type="component" value="Unassembled WGS sequence"/>
</dbReference>
<evidence type="ECO:0000256" key="1">
    <source>
        <dbReference type="SAM" id="MobiDB-lite"/>
    </source>
</evidence>
<organism evidence="3 4">
    <name type="scientific">Pelatocladus maniniholoensis HA4357-MV3</name>
    <dbReference type="NCBI Taxonomy" id="1117104"/>
    <lineage>
        <taxon>Bacteria</taxon>
        <taxon>Bacillati</taxon>
        <taxon>Cyanobacteriota</taxon>
        <taxon>Cyanophyceae</taxon>
        <taxon>Nostocales</taxon>
        <taxon>Nostocaceae</taxon>
        <taxon>Pelatocladus</taxon>
    </lineage>
</organism>
<dbReference type="NCBIfam" id="NF047413">
    <property type="entry name" value="heterocyst_PatX"/>
    <property type="match status" value="1"/>
</dbReference>
<dbReference type="AlphaFoldDB" id="A0A9E3H9V0"/>
<feature type="signal peptide" evidence="2">
    <location>
        <begin position="1"/>
        <end position="21"/>
    </location>
</feature>
<feature type="region of interest" description="Disordered" evidence="1">
    <location>
        <begin position="43"/>
        <end position="101"/>
    </location>
</feature>
<dbReference type="InterPro" id="IPR058097">
    <property type="entry name" value="PatX"/>
</dbReference>
<gene>
    <name evidence="3" type="ORF">KME28_17510</name>
</gene>
<proteinExistence type="predicted"/>
<dbReference type="EMBL" id="JAHHHW010000105">
    <property type="protein sequence ID" value="MBW4433463.1"/>
    <property type="molecule type" value="Genomic_DNA"/>
</dbReference>
<sequence>MRAAISLLVTGLLLSSFAVNSQTVTSSLSDMLTSHFSSHLLISAKSKPQKSSPYRGSGRDRDRQRVSYLLLSAKTTPRNRPAKGGSRRDLMQHPGNKHIVA</sequence>
<protein>
    <submittedName>
        <fullName evidence="3">Uncharacterized protein</fullName>
    </submittedName>
</protein>
<reference evidence="3" key="1">
    <citation type="submission" date="2021-05" db="EMBL/GenBank/DDBJ databases">
        <authorList>
            <person name="Pietrasiak N."/>
            <person name="Ward R."/>
            <person name="Stajich J.E."/>
            <person name="Kurbessoian T."/>
        </authorList>
    </citation>
    <scope>NUCLEOTIDE SEQUENCE</scope>
    <source>
        <strain evidence="3">HA4357-MV3</strain>
    </source>
</reference>